<reference evidence="2 3" key="1">
    <citation type="submission" date="2020-02" db="EMBL/GenBank/DDBJ databases">
        <title>complete genome sequence of Rhodobacteraceae bacterium.</title>
        <authorList>
            <person name="Park J."/>
            <person name="Kim Y.-S."/>
            <person name="Kim K.-H."/>
        </authorList>
    </citation>
    <scope>NUCLEOTIDE SEQUENCE [LARGE SCALE GENOMIC DNA]</scope>
    <source>
        <strain evidence="2 3">RR4-56</strain>
    </source>
</reference>
<dbReference type="KEGG" id="hdh:G5B40_02425"/>
<dbReference type="SUPFAM" id="SSF51182">
    <property type="entry name" value="RmlC-like cupins"/>
    <property type="match status" value="1"/>
</dbReference>
<keyword evidence="2" id="KW-0413">Isomerase</keyword>
<dbReference type="Gene3D" id="2.60.120.10">
    <property type="entry name" value="Jelly Rolls"/>
    <property type="match status" value="1"/>
</dbReference>
<proteinExistence type="predicted"/>
<dbReference type="InterPro" id="IPR011051">
    <property type="entry name" value="RmlC_Cupin_sf"/>
</dbReference>
<dbReference type="EMBL" id="CP049056">
    <property type="protein sequence ID" value="QIE54391.1"/>
    <property type="molecule type" value="Genomic_DNA"/>
</dbReference>
<protein>
    <submittedName>
        <fullName evidence="2">Mannose-6-phosphate isomerase</fullName>
    </submittedName>
</protein>
<dbReference type="GO" id="GO:0016853">
    <property type="term" value="F:isomerase activity"/>
    <property type="evidence" value="ECO:0007669"/>
    <property type="project" value="UniProtKB-KW"/>
</dbReference>
<feature type="compositionally biased region" description="Basic and acidic residues" evidence="1">
    <location>
        <begin position="30"/>
        <end position="40"/>
    </location>
</feature>
<accession>A0A7L5BTK5</accession>
<evidence type="ECO:0000313" key="2">
    <source>
        <dbReference type="EMBL" id="QIE54391.1"/>
    </source>
</evidence>
<keyword evidence="3" id="KW-1185">Reference proteome</keyword>
<feature type="region of interest" description="Disordered" evidence="1">
    <location>
        <begin position="1"/>
        <end position="48"/>
    </location>
</feature>
<dbReference type="AlphaFoldDB" id="A0A7L5BTK5"/>
<sequence length="280" mass="31157">MQIEFRHDRTRNETPPPSPLPHAEPLTPDYRAKPWGRRDGLQAPDDAQPLGEVVFDAARSGLVIKWLQTSEPLSIQVHPQHGPDRKHEWWYVADARPGAYLHLGLKHPATRAEIRRAAEDGALPQMLRRIEPAVGDMFFVEAGAIHALGPGLTVIEVQEPSDVTWRLHDYGRPRELHLEQGLREAILDPRPLTPTPAAAAPFRVALETLTPDQRVTLTAPRAGVAVAQGGGAFGERRYEPYQCWEVGGSLSIRAAEPTVLIVAEPQETQMDEDAPWRARQ</sequence>
<evidence type="ECO:0000313" key="3">
    <source>
        <dbReference type="Proteomes" id="UP000503336"/>
    </source>
</evidence>
<dbReference type="RefSeq" id="WP_165094552.1">
    <property type="nucleotide sequence ID" value="NZ_CP049056.1"/>
</dbReference>
<evidence type="ECO:0000256" key="1">
    <source>
        <dbReference type="SAM" id="MobiDB-lite"/>
    </source>
</evidence>
<dbReference type="CDD" id="cd07010">
    <property type="entry name" value="cupin_PMI_type_I_N_bac"/>
    <property type="match status" value="1"/>
</dbReference>
<organism evidence="2 3">
    <name type="scientific">Pikeienuella piscinae</name>
    <dbReference type="NCBI Taxonomy" id="2748098"/>
    <lineage>
        <taxon>Bacteria</taxon>
        <taxon>Pseudomonadati</taxon>
        <taxon>Pseudomonadota</taxon>
        <taxon>Alphaproteobacteria</taxon>
        <taxon>Rhodobacterales</taxon>
        <taxon>Paracoccaceae</taxon>
        <taxon>Pikeienuella</taxon>
    </lineage>
</organism>
<feature type="compositionally biased region" description="Basic and acidic residues" evidence="1">
    <location>
        <begin position="1"/>
        <end position="12"/>
    </location>
</feature>
<name>A0A7L5BTK5_9RHOB</name>
<gene>
    <name evidence="2" type="ORF">G5B40_02425</name>
</gene>
<dbReference type="Proteomes" id="UP000503336">
    <property type="component" value="Chromosome"/>
</dbReference>
<dbReference type="InterPro" id="IPR014710">
    <property type="entry name" value="RmlC-like_jellyroll"/>
</dbReference>